<evidence type="ECO:0000313" key="4">
    <source>
        <dbReference type="Proteomes" id="UP000504635"/>
    </source>
</evidence>
<evidence type="ECO:0000259" key="3">
    <source>
        <dbReference type="PROSITE" id="PS50158"/>
    </source>
</evidence>
<proteinExistence type="predicted"/>
<organism evidence="4 5">
    <name type="scientific">Sitophilus oryzae</name>
    <name type="common">Rice weevil</name>
    <name type="synonym">Curculio oryzae</name>
    <dbReference type="NCBI Taxonomy" id="7048"/>
    <lineage>
        <taxon>Eukaryota</taxon>
        <taxon>Metazoa</taxon>
        <taxon>Ecdysozoa</taxon>
        <taxon>Arthropoda</taxon>
        <taxon>Hexapoda</taxon>
        <taxon>Insecta</taxon>
        <taxon>Pterygota</taxon>
        <taxon>Neoptera</taxon>
        <taxon>Endopterygota</taxon>
        <taxon>Coleoptera</taxon>
        <taxon>Polyphaga</taxon>
        <taxon>Cucujiformia</taxon>
        <taxon>Curculionidae</taxon>
        <taxon>Dryophthorinae</taxon>
        <taxon>Sitophilus</taxon>
    </lineage>
</organism>
<keyword evidence="4" id="KW-1185">Reference proteome</keyword>
<dbReference type="GO" id="GO:0003676">
    <property type="term" value="F:nucleic acid binding"/>
    <property type="evidence" value="ECO:0007669"/>
    <property type="project" value="InterPro"/>
</dbReference>
<dbReference type="InParanoid" id="A0A6J2YUJ4"/>
<evidence type="ECO:0000256" key="1">
    <source>
        <dbReference type="PROSITE-ProRule" id="PRU00047"/>
    </source>
</evidence>
<evidence type="ECO:0000313" key="5">
    <source>
        <dbReference type="RefSeq" id="XP_030766846.1"/>
    </source>
</evidence>
<keyword evidence="1" id="KW-0862">Zinc</keyword>
<dbReference type="InterPro" id="IPR001878">
    <property type="entry name" value="Znf_CCHC"/>
</dbReference>
<dbReference type="Pfam" id="PF00098">
    <property type="entry name" value="zf-CCHC"/>
    <property type="match status" value="1"/>
</dbReference>
<dbReference type="Gene3D" id="4.10.60.10">
    <property type="entry name" value="Zinc finger, CCHC-type"/>
    <property type="match status" value="1"/>
</dbReference>
<feature type="region of interest" description="Disordered" evidence="2">
    <location>
        <begin position="248"/>
        <end position="284"/>
    </location>
</feature>
<dbReference type="InterPro" id="IPR036875">
    <property type="entry name" value="Znf_CCHC_sf"/>
</dbReference>
<keyword evidence="1" id="KW-0479">Metal-binding</keyword>
<gene>
    <name evidence="5" type="primary">LOC115890686</name>
</gene>
<dbReference type="SMART" id="SM00343">
    <property type="entry name" value="ZnF_C2HC"/>
    <property type="match status" value="2"/>
</dbReference>
<dbReference type="AlphaFoldDB" id="A0A6J2YUJ4"/>
<dbReference type="OrthoDB" id="6750632at2759"/>
<dbReference type="PANTHER" id="PTHR33198">
    <property type="entry name" value="ANK_REP_REGION DOMAIN-CONTAINING PROTEIN-RELATED"/>
    <property type="match status" value="1"/>
</dbReference>
<dbReference type="GO" id="GO:0008270">
    <property type="term" value="F:zinc ion binding"/>
    <property type="evidence" value="ECO:0007669"/>
    <property type="project" value="UniProtKB-KW"/>
</dbReference>
<protein>
    <submittedName>
        <fullName evidence="5">Uncharacterized protein LOC115890686</fullName>
    </submittedName>
</protein>
<dbReference type="GeneID" id="115890686"/>
<accession>A0A6J2YUJ4</accession>
<sequence>MATNLNALESFDCEGDIGSVGLKWEKWKRAFEIYIEATNIDTPQKKRATLLHVGGLGIQEIYYNLPGAHIATSEANQDTDVYKIALESLDRYFAPKQSKLFERHVFRLLKQEPEEHFEKFLVRLRNQAAKCTFVNSEEHLIDQIVEKCHSPELRQNILTLGDSVTLDMIIIEANALEPVSRQMEKFGDKKPSYEVNKVTSRNIRSSQAPETSTSRSCYRCGIEGHLSYNCPDKESFCKKCRRKGHSTKNCRTRNEKRKHESSGPPKEFKKHKTNKSATKYEEGNVNYIFHIDQD</sequence>
<reference evidence="5" key="1">
    <citation type="submission" date="2025-08" db="UniProtKB">
        <authorList>
            <consortium name="RefSeq"/>
        </authorList>
    </citation>
    <scope>IDENTIFICATION</scope>
    <source>
        <tissue evidence="5">Gonads</tissue>
    </source>
</reference>
<dbReference type="Proteomes" id="UP000504635">
    <property type="component" value="Unplaced"/>
</dbReference>
<dbReference type="KEGG" id="soy:115890686"/>
<feature type="domain" description="CCHC-type" evidence="3">
    <location>
        <begin position="217"/>
        <end position="232"/>
    </location>
</feature>
<keyword evidence="1" id="KW-0863">Zinc-finger</keyword>
<dbReference type="PROSITE" id="PS50158">
    <property type="entry name" value="ZF_CCHC"/>
    <property type="match status" value="1"/>
</dbReference>
<evidence type="ECO:0000256" key="2">
    <source>
        <dbReference type="SAM" id="MobiDB-lite"/>
    </source>
</evidence>
<dbReference type="RefSeq" id="XP_030766846.1">
    <property type="nucleotide sequence ID" value="XM_030910986.1"/>
</dbReference>
<name>A0A6J2YUJ4_SITOR</name>
<dbReference type="SUPFAM" id="SSF57756">
    <property type="entry name" value="Retrovirus zinc finger-like domains"/>
    <property type="match status" value="1"/>
</dbReference>
<dbReference type="PANTHER" id="PTHR33198:SF21">
    <property type="entry name" value="RETROTRANSPOSON GAG DOMAIN-CONTAINING PROTEIN"/>
    <property type="match status" value="1"/>
</dbReference>